<comment type="caution">
    <text evidence="1">The sequence shown here is derived from an EMBL/GenBank/DDBJ whole genome shotgun (WGS) entry which is preliminary data.</text>
</comment>
<accession>A0A645FCF3</accession>
<dbReference type="EMBL" id="VSSQ01058228">
    <property type="protein sequence ID" value="MPN11957.1"/>
    <property type="molecule type" value="Genomic_DNA"/>
</dbReference>
<gene>
    <name evidence="1" type="ORF">SDC9_159266</name>
</gene>
<evidence type="ECO:0000313" key="1">
    <source>
        <dbReference type="EMBL" id="MPN11957.1"/>
    </source>
</evidence>
<sequence length="83" mass="9411">MDYRIQPKLCRIRSGKVDFSLAVSSGNPADSRFQYGGLKRSAGIHGFDAHGFDADWRFAGVHGRWYQNDHLYGGYDVGCRRDQ</sequence>
<reference evidence="1" key="1">
    <citation type="submission" date="2019-08" db="EMBL/GenBank/DDBJ databases">
        <authorList>
            <person name="Kucharzyk K."/>
            <person name="Murdoch R.W."/>
            <person name="Higgins S."/>
            <person name="Loffler F."/>
        </authorList>
    </citation>
    <scope>NUCLEOTIDE SEQUENCE</scope>
</reference>
<proteinExistence type="predicted"/>
<protein>
    <submittedName>
        <fullName evidence="1">Uncharacterized protein</fullName>
    </submittedName>
</protein>
<name>A0A645FCF3_9ZZZZ</name>
<dbReference type="AlphaFoldDB" id="A0A645FCF3"/>
<organism evidence="1">
    <name type="scientific">bioreactor metagenome</name>
    <dbReference type="NCBI Taxonomy" id="1076179"/>
    <lineage>
        <taxon>unclassified sequences</taxon>
        <taxon>metagenomes</taxon>
        <taxon>ecological metagenomes</taxon>
    </lineage>
</organism>